<reference evidence="2" key="1">
    <citation type="journal article" date="2019" name="Curr. Biol.">
        <title>Genome Sequence of Striga asiatica Provides Insight into the Evolution of Plant Parasitism.</title>
        <authorList>
            <person name="Yoshida S."/>
            <person name="Kim S."/>
            <person name="Wafula E.K."/>
            <person name="Tanskanen J."/>
            <person name="Kim Y.M."/>
            <person name="Honaas L."/>
            <person name="Yang Z."/>
            <person name="Spallek T."/>
            <person name="Conn C.E."/>
            <person name="Ichihashi Y."/>
            <person name="Cheong K."/>
            <person name="Cui S."/>
            <person name="Der J.P."/>
            <person name="Gundlach H."/>
            <person name="Jiao Y."/>
            <person name="Hori C."/>
            <person name="Ishida J.K."/>
            <person name="Kasahara H."/>
            <person name="Kiba T."/>
            <person name="Kim M.S."/>
            <person name="Koo N."/>
            <person name="Laohavisit A."/>
            <person name="Lee Y.H."/>
            <person name="Lumba S."/>
            <person name="McCourt P."/>
            <person name="Mortimer J.C."/>
            <person name="Mutuku J.M."/>
            <person name="Nomura T."/>
            <person name="Sasaki-Sekimoto Y."/>
            <person name="Seto Y."/>
            <person name="Wang Y."/>
            <person name="Wakatake T."/>
            <person name="Sakakibara H."/>
            <person name="Demura T."/>
            <person name="Yamaguchi S."/>
            <person name="Yoneyama K."/>
            <person name="Manabe R.I."/>
            <person name="Nelson D.C."/>
            <person name="Schulman A.H."/>
            <person name="Timko M.P."/>
            <person name="dePamphilis C.W."/>
            <person name="Choi D."/>
            <person name="Shirasu K."/>
        </authorList>
    </citation>
    <scope>NUCLEOTIDE SEQUENCE [LARGE SCALE GENOMIC DNA]</scope>
    <source>
        <strain evidence="2">cv. UVA1</strain>
    </source>
</reference>
<keyword evidence="2" id="KW-1185">Reference proteome</keyword>
<dbReference type="Proteomes" id="UP000325081">
    <property type="component" value="Unassembled WGS sequence"/>
</dbReference>
<sequence length="101" mass="10656">MLLEGRSLGRRSVSAAAGGCGECELGPGDCIGPRGRDWWVIPADRRCWRTTAVGGGSLYGGGSPLFRVWRSGPSAVRVSEDGWVACSIHGGGWRGRRGGRL</sequence>
<proteinExistence type="predicted"/>
<name>A0A5A7RIR2_STRAF</name>
<dbReference type="EMBL" id="BKCP01012959">
    <property type="protein sequence ID" value="GER57018.1"/>
    <property type="molecule type" value="Genomic_DNA"/>
</dbReference>
<organism evidence="1 2">
    <name type="scientific">Striga asiatica</name>
    <name type="common">Asiatic witchweed</name>
    <name type="synonym">Buchnera asiatica</name>
    <dbReference type="NCBI Taxonomy" id="4170"/>
    <lineage>
        <taxon>Eukaryota</taxon>
        <taxon>Viridiplantae</taxon>
        <taxon>Streptophyta</taxon>
        <taxon>Embryophyta</taxon>
        <taxon>Tracheophyta</taxon>
        <taxon>Spermatophyta</taxon>
        <taxon>Magnoliopsida</taxon>
        <taxon>eudicotyledons</taxon>
        <taxon>Gunneridae</taxon>
        <taxon>Pentapetalae</taxon>
        <taxon>asterids</taxon>
        <taxon>lamiids</taxon>
        <taxon>Lamiales</taxon>
        <taxon>Orobanchaceae</taxon>
        <taxon>Buchnereae</taxon>
        <taxon>Striga</taxon>
    </lineage>
</organism>
<evidence type="ECO:0000313" key="1">
    <source>
        <dbReference type="EMBL" id="GER57018.1"/>
    </source>
</evidence>
<accession>A0A5A7RIR2</accession>
<comment type="caution">
    <text evidence="1">The sequence shown here is derived from an EMBL/GenBank/DDBJ whole genome shotgun (WGS) entry which is preliminary data.</text>
</comment>
<protein>
    <submittedName>
        <fullName evidence="1">ATP synthase epsilon chain</fullName>
    </submittedName>
</protein>
<evidence type="ECO:0000313" key="2">
    <source>
        <dbReference type="Proteomes" id="UP000325081"/>
    </source>
</evidence>
<gene>
    <name evidence="1" type="ORF">STAS_34798</name>
</gene>
<dbReference type="AlphaFoldDB" id="A0A5A7RIR2"/>